<name>A0A1Y1IMF0_KLENI</name>
<dbReference type="EMBL" id="DF237576">
    <property type="protein sequence ID" value="GAQ90321.1"/>
    <property type="molecule type" value="Genomic_DNA"/>
</dbReference>
<dbReference type="AlphaFoldDB" id="A0A1Y1IMF0"/>
<evidence type="ECO:0000313" key="3">
    <source>
        <dbReference type="Proteomes" id="UP000054558"/>
    </source>
</evidence>
<sequence length="372" mass="41398">MAFLRWSGGSALRQAVKSLLGRGEWKGMWGRQGRGYCSDSMTDTYPVVVVLTRNGEGAVIRQNQFDAVDSLLDLEQAVVADKASVVQLKSAFQSGWGAAVIKYIRGLERESKDALSKLAAAEHRWGALSEEAREKAEETTKVVQGLKDRYSSLVYLNSKHVTNYIDAISDLERKTGQSVKKTVLEATAGEILKSHLAGEHSHSACIKYLTELESAGVITKEPFSHPKTGAQCYRLTNPQFSKWSVIAHLARCEDGALLCHTCASKEGVPIVQKRLGDLQRYIESNAQVIWTASHMPHHLLDPNAQKFILWRGDQEDEETLLLASCFEILGFPYEIRTQPKHPFLLAGQVMDEALRELEPHLKHLKPPKDAPV</sequence>
<evidence type="ECO:0000256" key="1">
    <source>
        <dbReference type="SAM" id="Coils"/>
    </source>
</evidence>
<feature type="coiled-coil region" evidence="1">
    <location>
        <begin position="104"/>
        <end position="149"/>
    </location>
</feature>
<accession>A0A1Y1IMF0</accession>
<dbReference type="Proteomes" id="UP000054558">
    <property type="component" value="Unassembled WGS sequence"/>
</dbReference>
<organism evidence="2 3">
    <name type="scientific">Klebsormidium nitens</name>
    <name type="common">Green alga</name>
    <name type="synonym">Ulothrix nitens</name>
    <dbReference type="NCBI Taxonomy" id="105231"/>
    <lineage>
        <taxon>Eukaryota</taxon>
        <taxon>Viridiplantae</taxon>
        <taxon>Streptophyta</taxon>
        <taxon>Klebsormidiophyceae</taxon>
        <taxon>Klebsormidiales</taxon>
        <taxon>Klebsormidiaceae</taxon>
        <taxon>Klebsormidium</taxon>
    </lineage>
</organism>
<evidence type="ECO:0000313" key="2">
    <source>
        <dbReference type="EMBL" id="GAQ90321.1"/>
    </source>
</evidence>
<reference evidence="2 3" key="1">
    <citation type="journal article" date="2014" name="Nat. Commun.">
        <title>Klebsormidium flaccidum genome reveals primary factors for plant terrestrial adaptation.</title>
        <authorList>
            <person name="Hori K."/>
            <person name="Maruyama F."/>
            <person name="Fujisawa T."/>
            <person name="Togashi T."/>
            <person name="Yamamoto N."/>
            <person name="Seo M."/>
            <person name="Sato S."/>
            <person name="Yamada T."/>
            <person name="Mori H."/>
            <person name="Tajima N."/>
            <person name="Moriyama T."/>
            <person name="Ikeuchi M."/>
            <person name="Watanabe M."/>
            <person name="Wada H."/>
            <person name="Kobayashi K."/>
            <person name="Saito M."/>
            <person name="Masuda T."/>
            <person name="Sasaki-Sekimoto Y."/>
            <person name="Mashiguchi K."/>
            <person name="Awai K."/>
            <person name="Shimojima M."/>
            <person name="Masuda S."/>
            <person name="Iwai M."/>
            <person name="Nobusawa T."/>
            <person name="Narise T."/>
            <person name="Kondo S."/>
            <person name="Saito H."/>
            <person name="Sato R."/>
            <person name="Murakawa M."/>
            <person name="Ihara Y."/>
            <person name="Oshima-Yamada Y."/>
            <person name="Ohtaka K."/>
            <person name="Satoh M."/>
            <person name="Sonobe K."/>
            <person name="Ishii M."/>
            <person name="Ohtani R."/>
            <person name="Kanamori-Sato M."/>
            <person name="Honoki R."/>
            <person name="Miyazaki D."/>
            <person name="Mochizuki H."/>
            <person name="Umetsu J."/>
            <person name="Higashi K."/>
            <person name="Shibata D."/>
            <person name="Kamiya Y."/>
            <person name="Sato N."/>
            <person name="Nakamura Y."/>
            <person name="Tabata S."/>
            <person name="Ida S."/>
            <person name="Kurokawa K."/>
            <person name="Ohta H."/>
        </authorList>
    </citation>
    <scope>NUCLEOTIDE SEQUENCE [LARGE SCALE GENOMIC DNA]</scope>
    <source>
        <strain evidence="2 3">NIES-2285</strain>
    </source>
</reference>
<gene>
    <name evidence="2" type="ORF">KFL_006270030</name>
</gene>
<keyword evidence="1" id="KW-0175">Coiled coil</keyword>
<protein>
    <submittedName>
        <fullName evidence="2">Uncharacterized protein</fullName>
    </submittedName>
</protein>
<proteinExistence type="predicted"/>
<keyword evidence="3" id="KW-1185">Reference proteome</keyword>